<reference evidence="1 2" key="1">
    <citation type="journal article" date="2020" name="Genome Biol. Evol.">
        <title>Comparative genomics of strictly vertically transmitted, feminizing microsporidia endosymbionts of amphipod crustaceans.</title>
        <authorList>
            <person name="Cormier A."/>
            <person name="Chebbi M.A."/>
            <person name="Giraud I."/>
            <person name="Wattier R."/>
            <person name="Teixeira M."/>
            <person name="Gilbert C."/>
            <person name="Rigaud T."/>
            <person name="Cordaux R."/>
        </authorList>
    </citation>
    <scope>NUCLEOTIDE SEQUENCE [LARGE SCALE GENOMIC DNA]</scope>
    <source>
        <strain evidence="1 2">Ou3-Ou53</strain>
    </source>
</reference>
<dbReference type="InterPro" id="IPR011249">
    <property type="entry name" value="Metalloenz_LuxS/M16"/>
</dbReference>
<dbReference type="Proteomes" id="UP000740883">
    <property type="component" value="Unassembled WGS sequence"/>
</dbReference>
<evidence type="ECO:0000313" key="2">
    <source>
        <dbReference type="Proteomes" id="UP000740883"/>
    </source>
</evidence>
<dbReference type="EMBL" id="SBJO01000623">
    <property type="protein sequence ID" value="KAF9758295.1"/>
    <property type="molecule type" value="Genomic_DNA"/>
</dbReference>
<sequence length="193" mass="23284">MLLGYILLCFTSSIDHVDHFTILEHCNRKIIDQFDNGTMLFYIQDKSENMSIMSFRIEIDDNPLNIDLYHLLEHCIIRSNSFFTKYMTERDCNFTGNTDINNMKISISVPKNYFLQSIELFYNFIYKLDITDILIKSEIMSINEEFIGKNLLERPFSFYKYYRLTGNSEYLNENYFDWYYNCYLKKGVFLDRE</sequence>
<proteinExistence type="predicted"/>
<organism evidence="1 2">
    <name type="scientific">Nosema granulosis</name>
    <dbReference type="NCBI Taxonomy" id="83296"/>
    <lineage>
        <taxon>Eukaryota</taxon>
        <taxon>Fungi</taxon>
        <taxon>Fungi incertae sedis</taxon>
        <taxon>Microsporidia</taxon>
        <taxon>Nosematidae</taxon>
        <taxon>Nosema</taxon>
    </lineage>
</organism>
<feature type="non-terminal residue" evidence="1">
    <location>
        <position position="193"/>
    </location>
</feature>
<gene>
    <name evidence="1" type="ORF">NGRA_3154</name>
</gene>
<dbReference type="AlphaFoldDB" id="A0A9P6GW09"/>
<accession>A0A9P6GW09</accession>
<name>A0A9P6GW09_9MICR</name>
<evidence type="ECO:0000313" key="1">
    <source>
        <dbReference type="EMBL" id="KAF9758295.1"/>
    </source>
</evidence>
<protein>
    <submittedName>
        <fullName evidence="1">Uncharacterized protein</fullName>
    </submittedName>
</protein>
<keyword evidence="2" id="KW-1185">Reference proteome</keyword>
<dbReference type="SUPFAM" id="SSF63411">
    <property type="entry name" value="LuxS/MPP-like metallohydrolase"/>
    <property type="match status" value="1"/>
</dbReference>
<dbReference type="Gene3D" id="3.30.830.10">
    <property type="entry name" value="Metalloenzyme, LuxS/M16 peptidase-like"/>
    <property type="match status" value="1"/>
</dbReference>
<comment type="caution">
    <text evidence="1">The sequence shown here is derived from an EMBL/GenBank/DDBJ whole genome shotgun (WGS) entry which is preliminary data.</text>
</comment>
<dbReference type="GO" id="GO:0046872">
    <property type="term" value="F:metal ion binding"/>
    <property type="evidence" value="ECO:0007669"/>
    <property type="project" value="InterPro"/>
</dbReference>